<evidence type="ECO:0000256" key="2">
    <source>
        <dbReference type="SAM" id="SignalP"/>
    </source>
</evidence>
<dbReference type="PANTHER" id="PTHR42776:SF27">
    <property type="entry name" value="DIPEPTIDYL PEPTIDASE FAMILY MEMBER 6"/>
    <property type="match status" value="1"/>
</dbReference>
<dbReference type="Proteomes" id="UP001500021">
    <property type="component" value="Unassembled WGS sequence"/>
</dbReference>
<feature type="signal peptide" evidence="2">
    <location>
        <begin position="1"/>
        <end position="22"/>
    </location>
</feature>
<dbReference type="EMBL" id="BAAAFA010000012">
    <property type="protein sequence ID" value="GAA0822771.1"/>
    <property type="molecule type" value="Genomic_DNA"/>
</dbReference>
<dbReference type="PANTHER" id="PTHR42776">
    <property type="entry name" value="SERINE PEPTIDASE S9 FAMILY MEMBER"/>
    <property type="match status" value="1"/>
</dbReference>
<reference evidence="4 5" key="1">
    <citation type="journal article" date="2019" name="Int. J. Syst. Evol. Microbiol.">
        <title>The Global Catalogue of Microorganisms (GCM) 10K type strain sequencing project: providing services to taxonomists for standard genome sequencing and annotation.</title>
        <authorList>
            <consortium name="The Broad Institute Genomics Platform"/>
            <consortium name="The Broad Institute Genome Sequencing Center for Infectious Disease"/>
            <person name="Wu L."/>
            <person name="Ma J."/>
        </authorList>
    </citation>
    <scope>NUCLEOTIDE SEQUENCE [LARGE SCALE GENOMIC DNA]</scope>
    <source>
        <strain evidence="4 5">JCM 15608</strain>
    </source>
</reference>
<dbReference type="Pfam" id="PF00326">
    <property type="entry name" value="Peptidase_S9"/>
    <property type="match status" value="1"/>
</dbReference>
<feature type="chain" id="PRO_5047199956" evidence="2">
    <location>
        <begin position="23"/>
        <end position="654"/>
    </location>
</feature>
<keyword evidence="5" id="KW-1185">Reference proteome</keyword>
<keyword evidence="1" id="KW-0378">Hydrolase</keyword>
<evidence type="ECO:0000259" key="3">
    <source>
        <dbReference type="Pfam" id="PF00326"/>
    </source>
</evidence>
<dbReference type="SUPFAM" id="SSF82171">
    <property type="entry name" value="DPP6 N-terminal domain-like"/>
    <property type="match status" value="1"/>
</dbReference>
<name>A0ABN1LAW7_9GAMM</name>
<protein>
    <submittedName>
        <fullName evidence="4">S9 family peptidase</fullName>
    </submittedName>
</protein>
<feature type="domain" description="Peptidase S9 prolyl oligopeptidase catalytic" evidence="3">
    <location>
        <begin position="442"/>
        <end position="653"/>
    </location>
</feature>
<dbReference type="SUPFAM" id="SSF53474">
    <property type="entry name" value="alpha/beta-Hydrolases"/>
    <property type="match status" value="1"/>
</dbReference>
<sequence length="654" mass="73468">MLYQILKFLSLLIMILSFSVEAENSQWEQLFDHSSYQNAKISPDGKHLAVAANVRGKVALIVFKVNELNKPVGFINFSGRTEVGEYHWVNNERLVLNVVKRVYSQAMPVFYGELYAVNMDGSRGRMIYGVNAGEIQTGSRLKKRESIQGWGEVIDTLPEDEDHILISSTPMSSTGERLATVYRLNVYTGHLKNKLGTSPIPFARFITDTKGELRALVGTDENNYQQIYIKQGDSGWAKLAPGTTSSSVWPLSINGSGEYLYTLDNHKQDLDGIFKLNLNDFSYQHVYTDPKVDITNVEMATDRRSAYAIRTDENYPAYLILDKKAEEAGIFKNLLTSFPNQKVKITSKTQHGDFYVFMVSSDVNPGTLYLYDLKNNTIKYLFKLMPNFHESDFAAVEPIQYSASDGQVIHGYLTQAKTTLNNKVAPVVVLVHGGPHGPRDYWGFSSEVQYLALNGYSVLQVNFRGSGGYGVKFETDGHQQWGSRIQQDILEGFQWLVKEGMAETDNACIMGASFGAYSAVQSAAIYPDTYQCAIANAGIYDLELMFDKGDVQARDSGLSYLQEVLGTNEAALKSMSPVNYASKITIPLLLAHGEDDERAPFEHVESLRDSLDKANKSYEWFFIDKEGHGFYNPETQKAYMRKVITFLDKHLDKT</sequence>
<dbReference type="InterPro" id="IPR001375">
    <property type="entry name" value="Peptidase_S9_cat"/>
</dbReference>
<organism evidence="4 5">
    <name type="scientific">Colwellia asteriadis</name>
    <dbReference type="NCBI Taxonomy" id="517723"/>
    <lineage>
        <taxon>Bacteria</taxon>
        <taxon>Pseudomonadati</taxon>
        <taxon>Pseudomonadota</taxon>
        <taxon>Gammaproteobacteria</taxon>
        <taxon>Alteromonadales</taxon>
        <taxon>Colwelliaceae</taxon>
        <taxon>Colwellia</taxon>
    </lineage>
</organism>
<proteinExistence type="predicted"/>
<dbReference type="InterPro" id="IPR029058">
    <property type="entry name" value="AB_hydrolase_fold"/>
</dbReference>
<dbReference type="RefSeq" id="WP_343818730.1">
    <property type="nucleotide sequence ID" value="NZ_BAAAFA010000012.1"/>
</dbReference>
<gene>
    <name evidence="4" type="ORF">GCM10009111_31600</name>
</gene>
<dbReference type="Gene3D" id="3.40.50.1820">
    <property type="entry name" value="alpha/beta hydrolase"/>
    <property type="match status" value="1"/>
</dbReference>
<evidence type="ECO:0000256" key="1">
    <source>
        <dbReference type="ARBA" id="ARBA00022801"/>
    </source>
</evidence>
<comment type="caution">
    <text evidence="4">The sequence shown here is derived from an EMBL/GenBank/DDBJ whole genome shotgun (WGS) entry which is preliminary data.</text>
</comment>
<evidence type="ECO:0000313" key="4">
    <source>
        <dbReference type="EMBL" id="GAA0822771.1"/>
    </source>
</evidence>
<keyword evidence="2" id="KW-0732">Signal</keyword>
<evidence type="ECO:0000313" key="5">
    <source>
        <dbReference type="Proteomes" id="UP001500021"/>
    </source>
</evidence>
<accession>A0ABN1LAW7</accession>